<dbReference type="Pfam" id="PF24518">
    <property type="entry name" value="Ig_CD22"/>
    <property type="match status" value="1"/>
</dbReference>
<dbReference type="PANTHER" id="PTHR46013">
    <property type="entry name" value="VASCULAR CELL ADHESION MOLECULE 1"/>
    <property type="match status" value="1"/>
</dbReference>
<protein>
    <recommendedName>
        <fullName evidence="4">Ig-like domain-containing protein</fullName>
    </recommendedName>
</protein>
<dbReference type="AlphaFoldDB" id="A0A6G0IAI7"/>
<comment type="caution">
    <text evidence="5">The sequence shown here is derived from an EMBL/GenBank/DDBJ whole genome shotgun (WGS) entry which is preliminary data.</text>
</comment>
<dbReference type="InterPro" id="IPR013783">
    <property type="entry name" value="Ig-like_fold"/>
</dbReference>
<accession>A0A6G0IAI7</accession>
<dbReference type="InterPro" id="IPR036179">
    <property type="entry name" value="Ig-like_dom_sf"/>
</dbReference>
<evidence type="ECO:0000256" key="3">
    <source>
        <dbReference type="SAM" id="SignalP"/>
    </source>
</evidence>
<evidence type="ECO:0000256" key="2">
    <source>
        <dbReference type="SAM" id="Phobius"/>
    </source>
</evidence>
<dbReference type="Gene3D" id="2.60.40.10">
    <property type="entry name" value="Immunoglobulins"/>
    <property type="match status" value="2"/>
</dbReference>
<feature type="region of interest" description="Disordered" evidence="1">
    <location>
        <begin position="54"/>
        <end position="74"/>
    </location>
</feature>
<dbReference type="Proteomes" id="UP000424527">
    <property type="component" value="Unassembled WGS sequence"/>
</dbReference>
<dbReference type="InterPro" id="IPR056386">
    <property type="entry name" value="Ig_CD22"/>
</dbReference>
<keyword evidence="3" id="KW-0732">Signal</keyword>
<keyword evidence="6" id="KW-1185">Reference proteome</keyword>
<keyword evidence="2" id="KW-0472">Membrane</keyword>
<dbReference type="InterPro" id="IPR003599">
    <property type="entry name" value="Ig_sub"/>
</dbReference>
<evidence type="ECO:0000256" key="1">
    <source>
        <dbReference type="SAM" id="MobiDB-lite"/>
    </source>
</evidence>
<feature type="signal peptide" evidence="3">
    <location>
        <begin position="1"/>
        <end position="24"/>
    </location>
</feature>
<sequence length="382" mass="41585">MKMVGGAAQSFWLLLTLCLKGILAGDWSVHLPSSPICVVVGSTVVLPCSYDYPQSSNEAKEEGRPSAQGGGGEEGQQYKVLSEMWCLKDSRCITPRYVFHSDGIFPDPSYRNRVEYLGQPGTKNCSLRISNVRQSDSGAYVFYLITSHPTQKMPEQSGLQLLVADSSSSVTVSASSSSDITEGGAVLMACCSPSAGPQAHFRWYKNTSTGLRHTGRVWNLSEVTSDDSGSYYCQIQTGDKVQNSTMLPIDVEYSPRNTTVLVSSAGELQDELPLTNAFIKQDNHWLHPPEEARHSELPTLLLRNMGQHCCVARNRHGSQTKSVTLTSSRALTPSESSGSRLVIIGVTIGVLLAIIALVALLITRRKKSSQHQSYVLTETTAH</sequence>
<feature type="transmembrane region" description="Helical" evidence="2">
    <location>
        <begin position="341"/>
        <end position="362"/>
    </location>
</feature>
<feature type="chain" id="PRO_5026038437" description="Ig-like domain-containing protein" evidence="3">
    <location>
        <begin position="25"/>
        <end position="382"/>
    </location>
</feature>
<dbReference type="EMBL" id="REGW02000012">
    <property type="protein sequence ID" value="KAE8288499.1"/>
    <property type="molecule type" value="Genomic_DNA"/>
</dbReference>
<keyword evidence="2" id="KW-1133">Transmembrane helix</keyword>
<dbReference type="Pfam" id="PF13895">
    <property type="entry name" value="Ig_2"/>
    <property type="match status" value="1"/>
</dbReference>
<keyword evidence="2" id="KW-0812">Transmembrane</keyword>
<name>A0A6G0IAI7_LARCR</name>
<reference evidence="5 6" key="1">
    <citation type="submission" date="2019-07" db="EMBL/GenBank/DDBJ databases">
        <title>Chromosome genome assembly for large yellow croaker.</title>
        <authorList>
            <person name="Xiao S."/>
        </authorList>
    </citation>
    <scope>NUCLEOTIDE SEQUENCE [LARGE SCALE GENOMIC DNA]</scope>
    <source>
        <strain evidence="5">JMULYC20181020</strain>
        <tissue evidence="5">Muscle</tissue>
    </source>
</reference>
<evidence type="ECO:0000313" key="5">
    <source>
        <dbReference type="EMBL" id="KAE8288499.1"/>
    </source>
</evidence>
<dbReference type="SUPFAM" id="SSF48726">
    <property type="entry name" value="Immunoglobulin"/>
    <property type="match status" value="2"/>
</dbReference>
<organism evidence="5 6">
    <name type="scientific">Larimichthys crocea</name>
    <name type="common">Large yellow croaker</name>
    <name type="synonym">Pseudosciaena crocea</name>
    <dbReference type="NCBI Taxonomy" id="215358"/>
    <lineage>
        <taxon>Eukaryota</taxon>
        <taxon>Metazoa</taxon>
        <taxon>Chordata</taxon>
        <taxon>Craniata</taxon>
        <taxon>Vertebrata</taxon>
        <taxon>Euteleostomi</taxon>
        <taxon>Actinopterygii</taxon>
        <taxon>Neopterygii</taxon>
        <taxon>Teleostei</taxon>
        <taxon>Neoteleostei</taxon>
        <taxon>Acanthomorphata</taxon>
        <taxon>Eupercaria</taxon>
        <taxon>Sciaenidae</taxon>
        <taxon>Larimichthys</taxon>
    </lineage>
</organism>
<proteinExistence type="predicted"/>
<dbReference type="PROSITE" id="PS50835">
    <property type="entry name" value="IG_LIKE"/>
    <property type="match status" value="1"/>
</dbReference>
<gene>
    <name evidence="5" type="ORF">D5F01_LYC12371</name>
</gene>
<dbReference type="InterPro" id="IPR007110">
    <property type="entry name" value="Ig-like_dom"/>
</dbReference>
<evidence type="ECO:0000313" key="6">
    <source>
        <dbReference type="Proteomes" id="UP000424527"/>
    </source>
</evidence>
<dbReference type="SMART" id="SM00409">
    <property type="entry name" value="IG"/>
    <property type="match status" value="2"/>
</dbReference>
<feature type="domain" description="Ig-like" evidence="4">
    <location>
        <begin position="168"/>
        <end position="254"/>
    </location>
</feature>
<dbReference type="PANTHER" id="PTHR46013:SF4">
    <property type="entry name" value="B-CELL RECEPTOR CD22-RELATED"/>
    <property type="match status" value="1"/>
</dbReference>
<evidence type="ECO:0000259" key="4">
    <source>
        <dbReference type="PROSITE" id="PS50835"/>
    </source>
</evidence>